<evidence type="ECO:0000313" key="3">
    <source>
        <dbReference type="Proteomes" id="UP001176941"/>
    </source>
</evidence>
<dbReference type="Proteomes" id="UP001176941">
    <property type="component" value="Chromosome 9"/>
</dbReference>
<feature type="region of interest" description="Disordered" evidence="1">
    <location>
        <begin position="1"/>
        <end position="21"/>
    </location>
</feature>
<name>A0ABN9A4M3_RANTA</name>
<dbReference type="EMBL" id="OX459945">
    <property type="protein sequence ID" value="CAI9179341.1"/>
    <property type="molecule type" value="Genomic_DNA"/>
</dbReference>
<evidence type="ECO:0000256" key="1">
    <source>
        <dbReference type="SAM" id="MobiDB-lite"/>
    </source>
</evidence>
<evidence type="ECO:0000313" key="2">
    <source>
        <dbReference type="EMBL" id="CAI9179341.1"/>
    </source>
</evidence>
<feature type="compositionally biased region" description="Pro residues" evidence="1">
    <location>
        <begin position="8"/>
        <end position="19"/>
    </location>
</feature>
<proteinExistence type="predicted"/>
<feature type="region of interest" description="Disordered" evidence="1">
    <location>
        <begin position="163"/>
        <end position="186"/>
    </location>
</feature>
<reference evidence="2" key="1">
    <citation type="submission" date="2023-04" db="EMBL/GenBank/DDBJ databases">
        <authorList>
            <consortium name="ELIXIR-Norway"/>
        </authorList>
    </citation>
    <scope>NUCLEOTIDE SEQUENCE [LARGE SCALE GENOMIC DNA]</scope>
</reference>
<keyword evidence="3" id="KW-1185">Reference proteome</keyword>
<protein>
    <submittedName>
        <fullName evidence="2">Uncharacterized protein</fullName>
    </submittedName>
</protein>
<feature type="region of interest" description="Disordered" evidence="1">
    <location>
        <begin position="76"/>
        <end position="132"/>
    </location>
</feature>
<sequence length="213" mass="22435">MKRANGNPPAPPTSLPPRRGPLSTNLGVVFLLFVLKSRATFTFKGPPKCFPVRVRAPGAFSIRPGILPAHFLPLPGTRRHPGRGGWTRGAPASPAPAQPLAPEGVSGAGLGPAKGENHKRLSARRRGHKEGITRPRWCKAGWRAIDKAGLSPPALSSRFCRDRHGASWGSRGAAGTPGALPPPAAEAERSAALTLNSPGALWLHSIRAELLEV</sequence>
<accession>A0ABN9A4M3</accession>
<gene>
    <name evidence="2" type="ORF">MRATA1EN1_LOCUS28303</name>
</gene>
<organism evidence="2 3">
    <name type="scientific">Rangifer tarandus platyrhynchus</name>
    <name type="common">Svalbard reindeer</name>
    <dbReference type="NCBI Taxonomy" id="3082113"/>
    <lineage>
        <taxon>Eukaryota</taxon>
        <taxon>Metazoa</taxon>
        <taxon>Chordata</taxon>
        <taxon>Craniata</taxon>
        <taxon>Vertebrata</taxon>
        <taxon>Euteleostomi</taxon>
        <taxon>Mammalia</taxon>
        <taxon>Eutheria</taxon>
        <taxon>Laurasiatheria</taxon>
        <taxon>Artiodactyla</taxon>
        <taxon>Ruminantia</taxon>
        <taxon>Pecora</taxon>
        <taxon>Cervidae</taxon>
        <taxon>Odocoileinae</taxon>
        <taxon>Rangifer</taxon>
    </lineage>
</organism>